<name>A0A3M7STF2_BRAPC</name>
<evidence type="ECO:0000313" key="2">
    <source>
        <dbReference type="Proteomes" id="UP000276133"/>
    </source>
</evidence>
<dbReference type="AlphaFoldDB" id="A0A3M7STF2"/>
<proteinExistence type="predicted"/>
<reference evidence="1 2" key="1">
    <citation type="journal article" date="2018" name="Sci. Rep.">
        <title>Genomic signatures of local adaptation to the degree of environmental predictability in rotifers.</title>
        <authorList>
            <person name="Franch-Gras L."/>
            <person name="Hahn C."/>
            <person name="Garcia-Roger E.M."/>
            <person name="Carmona M.J."/>
            <person name="Serra M."/>
            <person name="Gomez A."/>
        </authorList>
    </citation>
    <scope>NUCLEOTIDE SEQUENCE [LARGE SCALE GENOMIC DNA]</scope>
    <source>
        <strain evidence="1">HYR1</strain>
    </source>
</reference>
<keyword evidence="2" id="KW-1185">Reference proteome</keyword>
<dbReference type="Proteomes" id="UP000276133">
    <property type="component" value="Unassembled WGS sequence"/>
</dbReference>
<accession>A0A3M7STF2</accession>
<organism evidence="1 2">
    <name type="scientific">Brachionus plicatilis</name>
    <name type="common">Marine rotifer</name>
    <name type="synonym">Brachionus muelleri</name>
    <dbReference type="NCBI Taxonomy" id="10195"/>
    <lineage>
        <taxon>Eukaryota</taxon>
        <taxon>Metazoa</taxon>
        <taxon>Spiralia</taxon>
        <taxon>Gnathifera</taxon>
        <taxon>Rotifera</taxon>
        <taxon>Eurotatoria</taxon>
        <taxon>Monogononta</taxon>
        <taxon>Pseudotrocha</taxon>
        <taxon>Ploima</taxon>
        <taxon>Brachionidae</taxon>
        <taxon>Brachionus</taxon>
    </lineage>
</organism>
<gene>
    <name evidence="1" type="ORF">BpHYR1_012759</name>
</gene>
<evidence type="ECO:0000313" key="1">
    <source>
        <dbReference type="EMBL" id="RNA39063.1"/>
    </source>
</evidence>
<protein>
    <submittedName>
        <fullName evidence="1">Uncharacterized protein</fullName>
    </submittedName>
</protein>
<sequence length="147" mass="16627">MINFHFDNFINSLNHLAKHPINSFTRICSLWLSATDSSYMAATCGTNRPPNQILTIMHIVRQLQGIQKYINSRINKIHIWLKMQLLSFEVSSISLGLVELGTITSIEFCETGDDVLEVGVVEPLVNTIELLAYKLAAYAFSLELRNK</sequence>
<comment type="caution">
    <text evidence="1">The sequence shown here is derived from an EMBL/GenBank/DDBJ whole genome shotgun (WGS) entry which is preliminary data.</text>
</comment>
<dbReference type="EMBL" id="REGN01000792">
    <property type="protein sequence ID" value="RNA39063.1"/>
    <property type="molecule type" value="Genomic_DNA"/>
</dbReference>